<feature type="compositionally biased region" description="Polar residues" evidence="1">
    <location>
        <begin position="321"/>
        <end position="337"/>
    </location>
</feature>
<feature type="region of interest" description="Disordered" evidence="1">
    <location>
        <begin position="1"/>
        <end position="23"/>
    </location>
</feature>
<feature type="compositionally biased region" description="Low complexity" evidence="1">
    <location>
        <begin position="237"/>
        <end position="260"/>
    </location>
</feature>
<feature type="region of interest" description="Disordered" evidence="1">
    <location>
        <begin position="670"/>
        <end position="719"/>
    </location>
</feature>
<evidence type="ECO:0000313" key="3">
    <source>
        <dbReference type="Proteomes" id="UP000236333"/>
    </source>
</evidence>
<organism evidence="2 3">
    <name type="scientific">Tetrabaena socialis</name>
    <dbReference type="NCBI Taxonomy" id="47790"/>
    <lineage>
        <taxon>Eukaryota</taxon>
        <taxon>Viridiplantae</taxon>
        <taxon>Chlorophyta</taxon>
        <taxon>core chlorophytes</taxon>
        <taxon>Chlorophyceae</taxon>
        <taxon>CS clade</taxon>
        <taxon>Chlamydomonadales</taxon>
        <taxon>Tetrabaenaceae</taxon>
        <taxon>Tetrabaena</taxon>
    </lineage>
</organism>
<protein>
    <submittedName>
        <fullName evidence="2">Uncharacterized protein</fullName>
    </submittedName>
</protein>
<feature type="region of interest" description="Disordered" evidence="1">
    <location>
        <begin position="574"/>
        <end position="609"/>
    </location>
</feature>
<keyword evidence="3" id="KW-1185">Reference proteome</keyword>
<feature type="region of interest" description="Disordered" evidence="1">
    <location>
        <begin position="310"/>
        <end position="380"/>
    </location>
</feature>
<feature type="compositionally biased region" description="Polar residues" evidence="1">
    <location>
        <begin position="598"/>
        <end position="609"/>
    </location>
</feature>
<feature type="region of interest" description="Disordered" evidence="1">
    <location>
        <begin position="505"/>
        <end position="532"/>
    </location>
</feature>
<feature type="compositionally biased region" description="Low complexity" evidence="1">
    <location>
        <begin position="581"/>
        <end position="592"/>
    </location>
</feature>
<comment type="caution">
    <text evidence="2">The sequence shown here is derived from an EMBL/GenBank/DDBJ whole genome shotgun (WGS) entry which is preliminary data.</text>
</comment>
<feature type="compositionally biased region" description="Low complexity" evidence="1">
    <location>
        <begin position="513"/>
        <end position="532"/>
    </location>
</feature>
<feature type="compositionally biased region" description="Basic and acidic residues" evidence="1">
    <location>
        <begin position="278"/>
        <end position="288"/>
    </location>
</feature>
<reference evidence="2 3" key="1">
    <citation type="journal article" date="2017" name="Mol. Biol. Evol.">
        <title>The 4-celled Tetrabaena socialis nuclear genome reveals the essential components for genetic control of cell number at the origin of multicellularity in the volvocine lineage.</title>
        <authorList>
            <person name="Featherston J."/>
            <person name="Arakaki Y."/>
            <person name="Hanschen E.R."/>
            <person name="Ferris P.J."/>
            <person name="Michod R.E."/>
            <person name="Olson B.J.S.C."/>
            <person name="Nozaki H."/>
            <person name="Durand P.M."/>
        </authorList>
    </citation>
    <scope>NUCLEOTIDE SEQUENCE [LARGE SCALE GENOMIC DNA]</scope>
    <source>
        <strain evidence="2 3">NIES-571</strain>
    </source>
</reference>
<dbReference type="EMBL" id="PGGS01000121">
    <property type="protein sequence ID" value="PNH08639.1"/>
    <property type="molecule type" value="Genomic_DNA"/>
</dbReference>
<dbReference type="AlphaFoldDB" id="A0A2J8A7X4"/>
<sequence length="719" mass="71364">MAATLRTQQASAEGPVASSTSQLWPKRLEEGLPPLQPGELRLCGVTFHPSLAAAMRGGMARWEAATLERVAAQGLCGGLAYASPQSIQVYVRDAQAPSGHSLSGSLICARLARLVGLVGPGGGRSDAPLPEGALWLAAEAGLWRCADPARGGYGLAAGAVVRKNAVVGVVRGYVMPGAPAEGFVAAGYRHCRPEVRAELARAVGGTSADVSTSWRLLVGSYCMPYAAALQAQGEAGAGTSTSAAGGKASEGAVHASAGPAAPQPPSPRSAALGAPARAPERRWLHDQSGEQVQQERLQRLLDLSQYTRPQQALANRPNAPEASSSPRGSRQQRTSAVGSEPREPPARLSAPELRPLVVAARAPPDPRGPATVTANHQPSTASRTAVYGELASAAASLASAAHKLARGSAADRTVAASYETLAQAAANLAASAFQIRPGGVPASGGKQTPGPQVQPAPAAARARAAAADERASQSLLPRAVDPMAPTAHEAGGGGAGLAAAFAPGRGGGGGSQGAAHGAVAAPSAAGSGGRARVAAPRFPGYNPLIHLLSSQLPLPGTPGVGRPVTASPITHRLEADKPLPSSAGRSTAAASSQYGKPGSSQQYGNSASQHHLHMQYGGYRTGGSAAGFPPAPLLLHPADLSRLPVLSLSADGAAQGFSAGAAGGEVWSSQQLRVGGGGGGGDGGGRHGGALPPLGGGAGAAADAARMVGGSGPPASPAR</sequence>
<feature type="region of interest" description="Disordered" evidence="1">
    <location>
        <begin position="237"/>
        <end position="293"/>
    </location>
</feature>
<feature type="compositionally biased region" description="Low complexity" evidence="1">
    <location>
        <begin position="353"/>
        <end position="362"/>
    </location>
</feature>
<proteinExistence type="predicted"/>
<feature type="compositionally biased region" description="Low complexity" evidence="1">
    <location>
        <begin position="455"/>
        <end position="465"/>
    </location>
</feature>
<dbReference type="Proteomes" id="UP000236333">
    <property type="component" value="Unassembled WGS sequence"/>
</dbReference>
<dbReference type="OrthoDB" id="548257at2759"/>
<name>A0A2J8A7X4_9CHLO</name>
<feature type="region of interest" description="Disordered" evidence="1">
    <location>
        <begin position="439"/>
        <end position="472"/>
    </location>
</feature>
<evidence type="ECO:0000313" key="2">
    <source>
        <dbReference type="EMBL" id="PNH08639.1"/>
    </source>
</evidence>
<evidence type="ECO:0000256" key="1">
    <source>
        <dbReference type="SAM" id="MobiDB-lite"/>
    </source>
</evidence>
<accession>A0A2J8A7X4</accession>
<feature type="compositionally biased region" description="Gly residues" evidence="1">
    <location>
        <begin position="674"/>
        <end position="699"/>
    </location>
</feature>
<gene>
    <name evidence="2" type="ORF">TSOC_004793</name>
</gene>